<comment type="caution">
    <text evidence="1">The sequence shown here is derived from an EMBL/GenBank/DDBJ whole genome shotgun (WGS) entry which is preliminary data.</text>
</comment>
<keyword evidence="2" id="KW-1185">Reference proteome</keyword>
<proteinExistence type="predicted"/>
<sequence length="79" mass="9128">MRLRIEGSVNWSAVARWFYRVVYGHKFNCNFNPMVGSRGCSCNGNNRVIRYIISEVQTAASPKSKKKKIKIANNINYRD</sequence>
<evidence type="ECO:0000313" key="1">
    <source>
        <dbReference type="EMBL" id="KAL3497924.1"/>
    </source>
</evidence>
<dbReference type="Proteomes" id="UP001630127">
    <property type="component" value="Unassembled WGS sequence"/>
</dbReference>
<evidence type="ECO:0000313" key="2">
    <source>
        <dbReference type="Proteomes" id="UP001630127"/>
    </source>
</evidence>
<accession>A0ABD2XS70</accession>
<dbReference type="EMBL" id="JBJUIK010000017">
    <property type="protein sequence ID" value="KAL3497924.1"/>
    <property type="molecule type" value="Genomic_DNA"/>
</dbReference>
<organism evidence="1 2">
    <name type="scientific">Cinchona calisaya</name>
    <dbReference type="NCBI Taxonomy" id="153742"/>
    <lineage>
        <taxon>Eukaryota</taxon>
        <taxon>Viridiplantae</taxon>
        <taxon>Streptophyta</taxon>
        <taxon>Embryophyta</taxon>
        <taxon>Tracheophyta</taxon>
        <taxon>Spermatophyta</taxon>
        <taxon>Magnoliopsida</taxon>
        <taxon>eudicotyledons</taxon>
        <taxon>Gunneridae</taxon>
        <taxon>Pentapetalae</taxon>
        <taxon>asterids</taxon>
        <taxon>lamiids</taxon>
        <taxon>Gentianales</taxon>
        <taxon>Rubiaceae</taxon>
        <taxon>Cinchonoideae</taxon>
        <taxon>Cinchoneae</taxon>
        <taxon>Cinchona</taxon>
    </lineage>
</organism>
<dbReference type="AlphaFoldDB" id="A0ABD2XS70"/>
<protein>
    <submittedName>
        <fullName evidence="1">Uncharacterized protein</fullName>
    </submittedName>
</protein>
<reference evidence="1 2" key="1">
    <citation type="submission" date="2024-11" db="EMBL/GenBank/DDBJ databases">
        <title>A near-complete genome assembly of Cinchona calisaya.</title>
        <authorList>
            <person name="Lian D.C."/>
            <person name="Zhao X.W."/>
            <person name="Wei L."/>
        </authorList>
    </citation>
    <scope>NUCLEOTIDE SEQUENCE [LARGE SCALE GENOMIC DNA]</scope>
    <source>
        <tissue evidence="1">Nenye</tissue>
    </source>
</reference>
<gene>
    <name evidence="1" type="ORF">ACH5RR_040656</name>
</gene>
<name>A0ABD2XS70_9GENT</name>